<dbReference type="AlphaFoldDB" id="A0A414AFZ2"/>
<reference evidence="1 2" key="1">
    <citation type="submission" date="2018-08" db="EMBL/GenBank/DDBJ databases">
        <title>A genome reference for cultivated species of the human gut microbiota.</title>
        <authorList>
            <person name="Zou Y."/>
            <person name="Xue W."/>
            <person name="Luo G."/>
        </authorList>
    </citation>
    <scope>NUCLEOTIDE SEQUENCE [LARGE SCALE GENOMIC DNA]</scope>
    <source>
        <strain evidence="1 2">AM35-14</strain>
    </source>
</reference>
<evidence type="ECO:0000313" key="1">
    <source>
        <dbReference type="EMBL" id="RHC46694.1"/>
    </source>
</evidence>
<comment type="caution">
    <text evidence="1">The sequence shown here is derived from an EMBL/GenBank/DDBJ whole genome shotgun (WGS) entry which is preliminary data.</text>
</comment>
<protein>
    <submittedName>
        <fullName evidence="1">Uncharacterized protein</fullName>
    </submittedName>
</protein>
<gene>
    <name evidence="1" type="ORF">DW839_30785</name>
</gene>
<dbReference type="Proteomes" id="UP000283975">
    <property type="component" value="Unassembled WGS sequence"/>
</dbReference>
<dbReference type="EMBL" id="QSHZ01000060">
    <property type="protein sequence ID" value="RHC46694.1"/>
    <property type="molecule type" value="Genomic_DNA"/>
</dbReference>
<name>A0A414AFZ2_9FIRM</name>
<proteinExistence type="predicted"/>
<evidence type="ECO:0000313" key="2">
    <source>
        <dbReference type="Proteomes" id="UP000283975"/>
    </source>
</evidence>
<organism evidence="1 2">
    <name type="scientific">Enterocloster bolteae</name>
    <dbReference type="NCBI Taxonomy" id="208479"/>
    <lineage>
        <taxon>Bacteria</taxon>
        <taxon>Bacillati</taxon>
        <taxon>Bacillota</taxon>
        <taxon>Clostridia</taxon>
        <taxon>Lachnospirales</taxon>
        <taxon>Lachnospiraceae</taxon>
        <taxon>Enterocloster</taxon>
    </lineage>
</organism>
<sequence length="66" mass="7586">MKDLDIKQESLQIATCKLRNELMKKGDWYDGFVASISSSLREIGVYEPDIEDIAKRVLNRIIGLEE</sequence>
<accession>A0A414AFZ2</accession>